<evidence type="ECO:0000313" key="2">
    <source>
        <dbReference type="Proteomes" id="UP000471120"/>
    </source>
</evidence>
<dbReference type="EMBL" id="QRCM01000001">
    <property type="protein sequence ID" value="TXG89650.1"/>
    <property type="molecule type" value="Genomic_DNA"/>
</dbReference>
<accession>A0A6P2CCJ2</accession>
<dbReference type="Proteomes" id="UP000471120">
    <property type="component" value="Unassembled WGS sequence"/>
</dbReference>
<proteinExistence type="predicted"/>
<organism evidence="1 2">
    <name type="scientific">Rhodococcus rhodnii</name>
    <dbReference type="NCBI Taxonomy" id="38312"/>
    <lineage>
        <taxon>Bacteria</taxon>
        <taxon>Bacillati</taxon>
        <taxon>Actinomycetota</taxon>
        <taxon>Actinomycetes</taxon>
        <taxon>Mycobacteriales</taxon>
        <taxon>Nocardiaceae</taxon>
        <taxon>Rhodococcus</taxon>
    </lineage>
</organism>
<reference evidence="1 2" key="1">
    <citation type="submission" date="2018-07" db="EMBL/GenBank/DDBJ databases">
        <title>Genome sequence of Rhodococcus rhodnii ATCC 35071 from Rhodnius prolixus.</title>
        <authorList>
            <person name="Patel V."/>
            <person name="Vogel K.J."/>
        </authorList>
    </citation>
    <scope>NUCLEOTIDE SEQUENCE [LARGE SCALE GENOMIC DNA]</scope>
    <source>
        <strain evidence="1 2">ATCC 35071</strain>
    </source>
</reference>
<dbReference type="AlphaFoldDB" id="A0A6P2CCJ2"/>
<sequence>MGALALLGTPVASAQTEATELCTIPYPNANVFEIPASSRVEVSPAGPGTIDVDIHTKANSLIGYDQRIGVVWANLDTGRSGVAETNARVRGFDTLLEIDGLTTEPGTIAFVFSASNHGWGDNYTYGDCSAEYTVS</sequence>
<gene>
    <name evidence="1" type="ORF">DW322_04710</name>
</gene>
<protein>
    <submittedName>
        <fullName evidence="1">Uncharacterized protein</fullName>
    </submittedName>
</protein>
<evidence type="ECO:0000313" key="1">
    <source>
        <dbReference type="EMBL" id="TXG89650.1"/>
    </source>
</evidence>
<name>A0A6P2CCJ2_9NOCA</name>
<comment type="caution">
    <text evidence="1">The sequence shown here is derived from an EMBL/GenBank/DDBJ whole genome shotgun (WGS) entry which is preliminary data.</text>
</comment>